<organism evidence="8 9">
    <name type="scientific">Amborella trichopoda</name>
    <dbReference type="NCBI Taxonomy" id="13333"/>
    <lineage>
        <taxon>Eukaryota</taxon>
        <taxon>Viridiplantae</taxon>
        <taxon>Streptophyta</taxon>
        <taxon>Embryophyta</taxon>
        <taxon>Tracheophyta</taxon>
        <taxon>Spermatophyta</taxon>
        <taxon>Magnoliopsida</taxon>
        <taxon>Amborellales</taxon>
        <taxon>Amborellaceae</taxon>
        <taxon>Amborella</taxon>
    </lineage>
</organism>
<dbReference type="PANTHER" id="PTHR31080">
    <property type="entry name" value="PECTINESTERASE INHIBITOR-LIKE"/>
    <property type="match status" value="1"/>
</dbReference>
<evidence type="ECO:0000256" key="4">
    <source>
        <dbReference type="ARBA" id="ARBA00023157"/>
    </source>
</evidence>
<evidence type="ECO:0000256" key="6">
    <source>
        <dbReference type="SAM" id="SignalP"/>
    </source>
</evidence>
<dbReference type="InterPro" id="IPR035513">
    <property type="entry name" value="Invertase/methylesterase_inhib"/>
</dbReference>
<dbReference type="PANTHER" id="PTHR31080:SF207">
    <property type="entry name" value="PECTINESTERASE INHIBITOR 9"/>
    <property type="match status" value="1"/>
</dbReference>
<dbReference type="AlphaFoldDB" id="W1NFC1"/>
<dbReference type="Pfam" id="PF04043">
    <property type="entry name" value="PMEI"/>
    <property type="match status" value="1"/>
</dbReference>
<feature type="chain" id="PRO_5004806610" description="Pectinesterase inhibitor domain-containing protein" evidence="6">
    <location>
        <begin position="20"/>
        <end position="186"/>
    </location>
</feature>
<dbReference type="FunFam" id="1.20.140.40:FF:000006">
    <property type="entry name" value="Pectinesterase inhibitor 3"/>
    <property type="match status" value="1"/>
</dbReference>
<dbReference type="Proteomes" id="UP000017836">
    <property type="component" value="Unassembled WGS sequence"/>
</dbReference>
<evidence type="ECO:0000256" key="2">
    <source>
        <dbReference type="ARBA" id="ARBA00022525"/>
    </source>
</evidence>
<dbReference type="OMA" id="NATHMAR"/>
<accession>W1NFC1</accession>
<evidence type="ECO:0000313" key="9">
    <source>
        <dbReference type="Proteomes" id="UP000017836"/>
    </source>
</evidence>
<keyword evidence="3 6" id="KW-0732">Signal</keyword>
<dbReference type="GO" id="GO:0009505">
    <property type="term" value="C:plant-type cell wall"/>
    <property type="evidence" value="ECO:0000318"/>
    <property type="project" value="GO_Central"/>
</dbReference>
<dbReference type="GO" id="GO:0009827">
    <property type="term" value="P:plant-type cell wall modification"/>
    <property type="evidence" value="ECO:0000318"/>
    <property type="project" value="GO_Central"/>
</dbReference>
<comment type="similarity">
    <text evidence="5">Belongs to the PMEI family.</text>
</comment>
<comment type="subcellular location">
    <subcellularLocation>
        <location evidence="1">Secreted</location>
        <location evidence="1">Extracellular space</location>
    </subcellularLocation>
</comment>
<keyword evidence="4" id="KW-1015">Disulfide bond</keyword>
<evidence type="ECO:0000256" key="3">
    <source>
        <dbReference type="ARBA" id="ARBA00022729"/>
    </source>
</evidence>
<dbReference type="Gramene" id="ERM94156">
    <property type="protein sequence ID" value="ERM94156"/>
    <property type="gene ID" value="AMTR_s00010p00168350"/>
</dbReference>
<dbReference type="EMBL" id="KI397513">
    <property type="protein sequence ID" value="ERM94156.1"/>
    <property type="molecule type" value="Genomic_DNA"/>
</dbReference>
<name>W1NFC1_AMBTC</name>
<evidence type="ECO:0000256" key="1">
    <source>
        <dbReference type="ARBA" id="ARBA00004239"/>
    </source>
</evidence>
<dbReference type="HOGENOM" id="CLU_033761_0_2_1"/>
<evidence type="ECO:0000259" key="7">
    <source>
        <dbReference type="SMART" id="SM00856"/>
    </source>
</evidence>
<dbReference type="CDD" id="cd15798">
    <property type="entry name" value="PMEI-like_3"/>
    <property type="match status" value="1"/>
</dbReference>
<keyword evidence="2" id="KW-0964">Secreted</keyword>
<dbReference type="Gene3D" id="1.20.140.40">
    <property type="entry name" value="Invertase/pectin methylesterase inhibitor family protein"/>
    <property type="match status" value="1"/>
</dbReference>
<dbReference type="NCBIfam" id="TIGR01614">
    <property type="entry name" value="PME_inhib"/>
    <property type="match status" value="1"/>
</dbReference>
<proteinExistence type="inferred from homology"/>
<dbReference type="InterPro" id="IPR051955">
    <property type="entry name" value="PME_Inhibitor"/>
</dbReference>
<dbReference type="eggNOG" id="ENOG502QPI3">
    <property type="taxonomic scope" value="Eukaryota"/>
</dbReference>
<dbReference type="GO" id="GO:0005576">
    <property type="term" value="C:extracellular region"/>
    <property type="evidence" value="ECO:0007669"/>
    <property type="project" value="UniProtKB-SubCell"/>
</dbReference>
<keyword evidence="9" id="KW-1185">Reference proteome</keyword>
<dbReference type="InterPro" id="IPR006501">
    <property type="entry name" value="Pectinesterase_inhib_dom"/>
</dbReference>
<evidence type="ECO:0000313" key="8">
    <source>
        <dbReference type="EMBL" id="ERM94156.1"/>
    </source>
</evidence>
<sequence>MAALFFSLVLTVVLPTITAVTNDSRSDFIRTSCDTTLYPSLCYDSLSVYSDSIKQSPSQLARAAVSVSLKSTQKASALVARLGHSTREHGSVRDCAENLADALDQVKRSARELSRLSRAGFRLQMGNVQTWLSAAITNDDTCMDGFDGSGESDGGGVTALSGRVSCAKQVTSNALALVNNLAETQE</sequence>
<dbReference type="SMART" id="SM00856">
    <property type="entry name" value="PMEI"/>
    <property type="match status" value="1"/>
</dbReference>
<reference evidence="9" key="1">
    <citation type="journal article" date="2013" name="Science">
        <title>The Amborella genome and the evolution of flowering plants.</title>
        <authorList>
            <consortium name="Amborella Genome Project"/>
        </authorList>
    </citation>
    <scope>NUCLEOTIDE SEQUENCE [LARGE SCALE GENOMIC DNA]</scope>
</reference>
<evidence type="ECO:0000256" key="5">
    <source>
        <dbReference type="ARBA" id="ARBA00038471"/>
    </source>
</evidence>
<feature type="domain" description="Pectinesterase inhibitor" evidence="7">
    <location>
        <begin position="24"/>
        <end position="177"/>
    </location>
</feature>
<feature type="signal peptide" evidence="6">
    <location>
        <begin position="1"/>
        <end position="19"/>
    </location>
</feature>
<dbReference type="SUPFAM" id="SSF101148">
    <property type="entry name" value="Plant invertase/pectin methylesterase inhibitor"/>
    <property type="match status" value="1"/>
</dbReference>
<dbReference type="GO" id="GO:0004857">
    <property type="term" value="F:enzyme inhibitor activity"/>
    <property type="evidence" value="ECO:0000318"/>
    <property type="project" value="GO_Central"/>
</dbReference>
<dbReference type="OrthoDB" id="1430376at2759"/>
<dbReference type="KEGG" id="atr:18422039"/>
<protein>
    <recommendedName>
        <fullName evidence="7">Pectinesterase inhibitor domain-containing protein</fullName>
    </recommendedName>
</protein>
<gene>
    <name evidence="8" type="ORF">AMTR_s00010p00168350</name>
</gene>